<organism evidence="1">
    <name type="scientific">uncultured bacterium BAC AB649/1850</name>
    <dbReference type="NCBI Taxonomy" id="1037453"/>
    <lineage>
        <taxon>Bacteria</taxon>
        <taxon>environmental samples</taxon>
    </lineage>
</organism>
<evidence type="ECO:0000313" key="1">
    <source>
        <dbReference type="EMBL" id="AEE65507.1"/>
    </source>
</evidence>
<name>F6K105_9BACT</name>
<accession>F6K105</accession>
<sequence>MANSFPVLLARRGKGEPPLAQREFPGLALATCDPARQIGPDVSIGTKLGGDKGTRLPPGAFAVTPLETPPLCLSVVQHGHPPFRHTSTCHVADCVQADWRQPDRNIW</sequence>
<proteinExistence type="predicted"/>
<reference evidence="1" key="1">
    <citation type="submission" date="2010-05" db="EMBL/GenBank/DDBJ databases">
        <title>Fluostatin gene cluster.</title>
        <authorList>
            <person name="Feng Z."/>
            <person name="Brady S.F."/>
        </authorList>
    </citation>
    <scope>NUCLEOTIDE SEQUENCE</scope>
</reference>
<dbReference type="AlphaFoldDB" id="F6K105"/>
<protein>
    <submittedName>
        <fullName evidence="1">AGR369Wp</fullName>
    </submittedName>
</protein>
<dbReference type="EMBL" id="HM193369">
    <property type="protein sequence ID" value="AEE65507.1"/>
    <property type="molecule type" value="Genomic_DNA"/>
</dbReference>